<dbReference type="SUPFAM" id="SSF47923">
    <property type="entry name" value="Ypt/Rab-GAP domain of gyp1p"/>
    <property type="match status" value="1"/>
</dbReference>
<dbReference type="Pfam" id="PF00581">
    <property type="entry name" value="Rhodanese"/>
    <property type="match status" value="1"/>
</dbReference>
<dbReference type="Pfam" id="PF00566">
    <property type="entry name" value="RabGAP-TBC"/>
    <property type="match status" value="1"/>
</dbReference>
<keyword evidence="8" id="KW-1185">Reference proteome</keyword>
<dbReference type="PROSITE" id="PS50086">
    <property type="entry name" value="TBC_RABGAP"/>
    <property type="match status" value="1"/>
</dbReference>
<evidence type="ECO:0000256" key="4">
    <source>
        <dbReference type="ARBA" id="ARBA00023034"/>
    </source>
</evidence>
<dbReference type="InterPro" id="IPR000195">
    <property type="entry name" value="Rab-GAP-TBC_dom"/>
</dbReference>
<organism evidence="7 8">
    <name type="scientific">Petrolisthes manimaculis</name>
    <dbReference type="NCBI Taxonomy" id="1843537"/>
    <lineage>
        <taxon>Eukaryota</taxon>
        <taxon>Metazoa</taxon>
        <taxon>Ecdysozoa</taxon>
        <taxon>Arthropoda</taxon>
        <taxon>Crustacea</taxon>
        <taxon>Multicrustacea</taxon>
        <taxon>Malacostraca</taxon>
        <taxon>Eumalacostraca</taxon>
        <taxon>Eucarida</taxon>
        <taxon>Decapoda</taxon>
        <taxon>Pleocyemata</taxon>
        <taxon>Anomura</taxon>
        <taxon>Galatheoidea</taxon>
        <taxon>Porcellanidae</taxon>
        <taxon>Petrolisthes</taxon>
    </lineage>
</organism>
<dbReference type="GO" id="GO:0005802">
    <property type="term" value="C:trans-Golgi network"/>
    <property type="evidence" value="ECO:0007669"/>
    <property type="project" value="TreeGrafter"/>
</dbReference>
<accession>A0AAE1TV68</accession>
<protein>
    <recommendedName>
        <fullName evidence="2">TBC1 domain family member 23</fullName>
    </recommendedName>
</protein>
<dbReference type="Proteomes" id="UP001292094">
    <property type="component" value="Unassembled WGS sequence"/>
</dbReference>
<dbReference type="SMART" id="SM00164">
    <property type="entry name" value="TBC"/>
    <property type="match status" value="1"/>
</dbReference>
<dbReference type="AlphaFoldDB" id="A0AAE1TV68"/>
<sequence length="693" mass="76883">MEEEDGTWVLALEAALHEGAEDCEIVAITRGRPLPEEHRAQAILAQQIWATCLAGGRVNNFSQFDEIFDLPEQSLVRSDCTLLVDKLGNEEEDKISVVSEVESVFTHYCKSRHLRYDTTRRWADIILPLLACRMPPDHLYLTFEQILEKFVPRETGTGAPVYHLLRLLLLYHDPELSTFLDSHKITPDTFAVSWVRSVFSSVVSLDAVTALWDIYFQERDPFFVLFLALVVLVNAREQILGLKAEERTAIINTLTVTPAALTVHDAQDFCSLARYYMLRTPTTFRETWQSEIYGSVYLGDVEGSGGGGGGGGSGVRREVGDLPLPQALCLPVSSQEILTSLHDPQDDPHEDPQDQVRFFLIDCRPAEQYNAGHLPNAFHLDAGLMLQQPASFQTAVQGLFLAQRQALTTKTPGCGHHLCLMGSGDMDQDQYVHMVCASFLQRYTSLVSLAQGGYKALHDLLSGNLAESLSEHDPAVCLACRATPTPGLDHQHPTPALSLNQSDSEAAQGPSLVTRFSSLSSLFRARSTEMKTKLVDYITNPGAEGGGAGCSHDHRHISSLDRGRLYRNQTDIFSIGDVCEDEEGLEEKRVASFLCQHVSESGSMTRCQLVVTMEHLLVVMEDGRVVTRRSLSSVVKITSKKKHPDLITFKFGHTTEDGQPEITDMDRFLIPRAGEATKVIKEQILKQMEATLS</sequence>
<keyword evidence="3" id="KW-0217">Developmental protein</keyword>
<evidence type="ECO:0000256" key="1">
    <source>
        <dbReference type="ARBA" id="ARBA00004601"/>
    </source>
</evidence>
<dbReference type="Gene3D" id="1.10.472.80">
    <property type="entry name" value="Ypt/Rab-GAP domain of gyp1p, domain 3"/>
    <property type="match status" value="1"/>
</dbReference>
<dbReference type="SUPFAM" id="SSF52821">
    <property type="entry name" value="Rhodanese/Cell cycle control phosphatase"/>
    <property type="match status" value="1"/>
</dbReference>
<gene>
    <name evidence="7" type="ORF">Pmani_031143</name>
</gene>
<keyword evidence="4" id="KW-0333">Golgi apparatus</keyword>
<evidence type="ECO:0000256" key="2">
    <source>
        <dbReference type="ARBA" id="ARBA00014207"/>
    </source>
</evidence>
<dbReference type="PANTHER" id="PTHR13297:SF5">
    <property type="entry name" value="TBC1 DOMAIN FAMILY MEMBER 23"/>
    <property type="match status" value="1"/>
</dbReference>
<dbReference type="Gene3D" id="3.40.250.10">
    <property type="entry name" value="Rhodanese-like domain"/>
    <property type="match status" value="1"/>
</dbReference>
<comment type="caution">
    <text evidence="7">The sequence shown here is derived from an EMBL/GenBank/DDBJ whole genome shotgun (WGS) entry which is preliminary data.</text>
</comment>
<reference evidence="7" key="1">
    <citation type="submission" date="2023-11" db="EMBL/GenBank/DDBJ databases">
        <title>Genome assemblies of two species of porcelain crab, Petrolisthes cinctipes and Petrolisthes manimaculis (Anomura: Porcellanidae).</title>
        <authorList>
            <person name="Angst P."/>
        </authorList>
    </citation>
    <scope>NUCLEOTIDE SEQUENCE</scope>
    <source>
        <strain evidence="7">PB745_02</strain>
        <tissue evidence="7">Gill</tissue>
    </source>
</reference>
<dbReference type="PANTHER" id="PTHR13297">
    <property type="entry name" value="TBC1 DOMAIN FAMILY MEMBER 23-RELATED"/>
    <property type="match status" value="1"/>
</dbReference>
<dbReference type="InterPro" id="IPR039755">
    <property type="entry name" value="TBC1D23"/>
</dbReference>
<dbReference type="GO" id="GO:0005829">
    <property type="term" value="C:cytosol"/>
    <property type="evidence" value="ECO:0007669"/>
    <property type="project" value="GOC"/>
</dbReference>
<evidence type="ECO:0000259" key="6">
    <source>
        <dbReference type="PROSITE" id="PS50206"/>
    </source>
</evidence>
<dbReference type="InterPro" id="IPR001763">
    <property type="entry name" value="Rhodanese-like_dom"/>
</dbReference>
<feature type="domain" description="Rab-GAP TBC" evidence="5">
    <location>
        <begin position="1"/>
        <end position="219"/>
    </location>
</feature>
<evidence type="ECO:0000259" key="5">
    <source>
        <dbReference type="PROSITE" id="PS50086"/>
    </source>
</evidence>
<dbReference type="EMBL" id="JAWZYT010003876">
    <property type="protein sequence ID" value="KAK4296360.1"/>
    <property type="molecule type" value="Genomic_DNA"/>
</dbReference>
<dbReference type="GO" id="GO:0099041">
    <property type="term" value="P:vesicle tethering to Golgi"/>
    <property type="evidence" value="ECO:0007669"/>
    <property type="project" value="TreeGrafter"/>
</dbReference>
<evidence type="ECO:0000313" key="7">
    <source>
        <dbReference type="EMBL" id="KAK4296360.1"/>
    </source>
</evidence>
<dbReference type="InterPro" id="IPR036873">
    <property type="entry name" value="Rhodanese-like_dom_sf"/>
</dbReference>
<proteinExistence type="predicted"/>
<dbReference type="GO" id="GO:0042147">
    <property type="term" value="P:retrograde transport, endosome to Golgi"/>
    <property type="evidence" value="ECO:0007669"/>
    <property type="project" value="InterPro"/>
</dbReference>
<name>A0AAE1TV68_9EUCA</name>
<dbReference type="InterPro" id="IPR035969">
    <property type="entry name" value="Rab-GAP_TBC_sf"/>
</dbReference>
<evidence type="ECO:0000313" key="8">
    <source>
        <dbReference type="Proteomes" id="UP001292094"/>
    </source>
</evidence>
<dbReference type="PROSITE" id="PS50206">
    <property type="entry name" value="RHODANESE_3"/>
    <property type="match status" value="1"/>
</dbReference>
<dbReference type="CDD" id="cd20788">
    <property type="entry name" value="TBC1D23_C-like"/>
    <property type="match status" value="1"/>
</dbReference>
<dbReference type="Pfam" id="PF19430">
    <property type="entry name" value="TBC1D23_C"/>
    <property type="match status" value="1"/>
</dbReference>
<comment type="subcellular location">
    <subcellularLocation>
        <location evidence="1">Golgi apparatus</location>
        <location evidence="1">trans-Golgi network</location>
    </subcellularLocation>
</comment>
<feature type="domain" description="Rhodanese" evidence="6">
    <location>
        <begin position="354"/>
        <end position="387"/>
    </location>
</feature>
<dbReference type="InterPro" id="IPR045799">
    <property type="entry name" value="TBC1D23_C"/>
</dbReference>
<evidence type="ECO:0000256" key="3">
    <source>
        <dbReference type="ARBA" id="ARBA00022473"/>
    </source>
</evidence>